<feature type="compositionally biased region" description="Acidic residues" evidence="3">
    <location>
        <begin position="255"/>
        <end position="275"/>
    </location>
</feature>
<dbReference type="Proteomes" id="UP000053477">
    <property type="component" value="Unassembled WGS sequence"/>
</dbReference>
<evidence type="ECO:0000313" key="6">
    <source>
        <dbReference type="Proteomes" id="UP000053477"/>
    </source>
</evidence>
<feature type="compositionally biased region" description="Acidic residues" evidence="3">
    <location>
        <begin position="375"/>
        <end position="385"/>
    </location>
</feature>
<protein>
    <submittedName>
        <fullName evidence="5">Bromodomain-domain-containing protein</fullName>
    </submittedName>
</protein>
<dbReference type="EMBL" id="KQ085926">
    <property type="protein sequence ID" value="KLO15689.1"/>
    <property type="molecule type" value="Genomic_DNA"/>
</dbReference>
<keyword evidence="6" id="KW-1185">Reference proteome</keyword>
<evidence type="ECO:0000259" key="4">
    <source>
        <dbReference type="PROSITE" id="PS50014"/>
    </source>
</evidence>
<dbReference type="SMART" id="SM00297">
    <property type="entry name" value="BROMO"/>
    <property type="match status" value="1"/>
</dbReference>
<evidence type="ECO:0000313" key="5">
    <source>
        <dbReference type="EMBL" id="KLO15689.1"/>
    </source>
</evidence>
<feature type="compositionally biased region" description="Acidic residues" evidence="3">
    <location>
        <begin position="214"/>
        <end position="224"/>
    </location>
</feature>
<keyword evidence="1 2" id="KW-0103">Bromodomain</keyword>
<dbReference type="InParanoid" id="A0A0H2RV18"/>
<dbReference type="AlphaFoldDB" id="A0A0H2RV18"/>
<dbReference type="OrthoDB" id="1742084at2759"/>
<dbReference type="CDD" id="cd04369">
    <property type="entry name" value="Bromodomain"/>
    <property type="match status" value="1"/>
</dbReference>
<feature type="compositionally biased region" description="Basic and acidic residues" evidence="3">
    <location>
        <begin position="421"/>
        <end position="432"/>
    </location>
</feature>
<evidence type="ECO:0000256" key="1">
    <source>
        <dbReference type="ARBA" id="ARBA00023117"/>
    </source>
</evidence>
<dbReference type="PANTHER" id="PTHR15398:SF4">
    <property type="entry name" value="BROMODOMAIN-CONTAINING PROTEIN 8 ISOFORM X1"/>
    <property type="match status" value="1"/>
</dbReference>
<feature type="compositionally biased region" description="Basic and acidic residues" evidence="3">
    <location>
        <begin position="329"/>
        <end position="344"/>
    </location>
</feature>
<dbReference type="GO" id="GO:0006325">
    <property type="term" value="P:chromatin organization"/>
    <property type="evidence" value="ECO:0007669"/>
    <property type="project" value="UniProtKB-ARBA"/>
</dbReference>
<dbReference type="InterPro" id="IPR036427">
    <property type="entry name" value="Bromodomain-like_sf"/>
</dbReference>
<reference evidence="5 6" key="1">
    <citation type="submission" date="2015-04" db="EMBL/GenBank/DDBJ databases">
        <title>Complete genome sequence of Schizopora paradoxa KUC8140, a cosmopolitan wood degrader in East Asia.</title>
        <authorList>
            <consortium name="DOE Joint Genome Institute"/>
            <person name="Min B."/>
            <person name="Park H."/>
            <person name="Jang Y."/>
            <person name="Kim J.-J."/>
            <person name="Kim K.H."/>
            <person name="Pangilinan J."/>
            <person name="Lipzen A."/>
            <person name="Riley R."/>
            <person name="Grigoriev I.V."/>
            <person name="Spatafora J.W."/>
            <person name="Choi I.-G."/>
        </authorList>
    </citation>
    <scope>NUCLEOTIDE SEQUENCE [LARGE SCALE GENOMIC DNA]</scope>
    <source>
        <strain evidence="5 6">KUC8140</strain>
    </source>
</reference>
<dbReference type="Pfam" id="PF00439">
    <property type="entry name" value="Bromodomain"/>
    <property type="match status" value="1"/>
</dbReference>
<feature type="compositionally biased region" description="Basic and acidic residues" evidence="3">
    <location>
        <begin position="396"/>
        <end position="413"/>
    </location>
</feature>
<feature type="compositionally biased region" description="Acidic residues" evidence="3">
    <location>
        <begin position="345"/>
        <end position="358"/>
    </location>
</feature>
<dbReference type="STRING" id="27342.A0A0H2RV18"/>
<organism evidence="5 6">
    <name type="scientific">Schizopora paradoxa</name>
    <dbReference type="NCBI Taxonomy" id="27342"/>
    <lineage>
        <taxon>Eukaryota</taxon>
        <taxon>Fungi</taxon>
        <taxon>Dikarya</taxon>
        <taxon>Basidiomycota</taxon>
        <taxon>Agaricomycotina</taxon>
        <taxon>Agaricomycetes</taxon>
        <taxon>Hymenochaetales</taxon>
        <taxon>Schizoporaceae</taxon>
        <taxon>Schizopora</taxon>
    </lineage>
</organism>
<dbReference type="PANTHER" id="PTHR15398">
    <property type="entry name" value="BROMODOMAIN-CONTAINING PROTEIN 8"/>
    <property type="match status" value="1"/>
</dbReference>
<feature type="compositionally biased region" description="Basic and acidic residues" evidence="3">
    <location>
        <begin position="447"/>
        <end position="456"/>
    </location>
</feature>
<dbReference type="InterPro" id="IPR001487">
    <property type="entry name" value="Bromodomain"/>
</dbReference>
<dbReference type="Gene3D" id="1.20.920.10">
    <property type="entry name" value="Bromodomain-like"/>
    <property type="match status" value="1"/>
</dbReference>
<feature type="region of interest" description="Disordered" evidence="3">
    <location>
        <begin position="145"/>
        <end position="456"/>
    </location>
</feature>
<gene>
    <name evidence="5" type="ORF">SCHPADRAFT_849244</name>
</gene>
<dbReference type="SUPFAM" id="SSF47370">
    <property type="entry name" value="Bromodomain"/>
    <property type="match status" value="1"/>
</dbReference>
<dbReference type="GO" id="GO:0035267">
    <property type="term" value="C:NuA4 histone acetyltransferase complex"/>
    <property type="evidence" value="ECO:0007669"/>
    <property type="project" value="TreeGrafter"/>
</dbReference>
<evidence type="ECO:0000256" key="2">
    <source>
        <dbReference type="PROSITE-ProRule" id="PRU00035"/>
    </source>
</evidence>
<dbReference type="PRINTS" id="PR00503">
    <property type="entry name" value="BROMODOMAIN"/>
</dbReference>
<feature type="compositionally biased region" description="Acidic residues" evidence="3">
    <location>
        <begin position="156"/>
        <end position="181"/>
    </location>
</feature>
<feature type="domain" description="Bromo" evidence="4">
    <location>
        <begin position="474"/>
        <end position="544"/>
    </location>
</feature>
<sequence>MSAATRFTRGSAAVVEGAESLSVRERLIFAQAVYEFGAKEWPKVVDILASHPFISRPKNFFNLQSCPVIYTHLLSEAELEWSEAAEARKALLNRKLAEKFYRVHMLDLRERINLEESRFKKLVKQIDEIRSGAWDESIRAKLDGVKLTVEPPPENNEVEEETQEVEEPLVPEVVPMEEVEVVPETPDPPSATPSEPSQPLEPAPEGPAEQTSDVPEEDIIEEAEPVQPQKSPTPSPAVVDVPSIPSEDNVIPMEDVQEQEEIPENEVNEEVEEKPEDTTPVATRSSGRRRKSAAGRTPQLVSEVASTSKHTLREKPTSRSSRKSSIRSTHSEKPDDVSEEKDAMQVEEEMSAVVEDEKEVVVEREASVSNSPVEVPEEPKEEEAVEETRPSTSRTRSPEPRAQRDAGKRRASDAEGMSMESTRDKKRPREESEPMDDDEPLTPSAQPERKTDKPSAAERRRFQNVINMLHSQISQHRSGTIFHNPIKPSEAPDYHDIIKRPMDLKTIKARVRDGLINSSLEYQRDIYLMFANSLMYNRPSSDIYRMAEEMMLESEEHINSFRQTEGIARIRI</sequence>
<evidence type="ECO:0000256" key="3">
    <source>
        <dbReference type="SAM" id="MobiDB-lite"/>
    </source>
</evidence>
<name>A0A0H2RV18_9AGAM</name>
<dbReference type="PROSITE" id="PS50014">
    <property type="entry name" value="BROMODOMAIN_2"/>
    <property type="match status" value="1"/>
</dbReference>
<accession>A0A0H2RV18</accession>
<proteinExistence type="predicted"/>